<evidence type="ECO:0000313" key="3">
    <source>
        <dbReference type="Proteomes" id="UP000027222"/>
    </source>
</evidence>
<gene>
    <name evidence="2" type="ORF">GALMADRAFT_144534</name>
</gene>
<name>A0A067SI60_GALM3</name>
<dbReference type="Proteomes" id="UP000027222">
    <property type="component" value="Unassembled WGS sequence"/>
</dbReference>
<keyword evidence="1" id="KW-1133">Transmembrane helix</keyword>
<evidence type="ECO:0000256" key="1">
    <source>
        <dbReference type="SAM" id="Phobius"/>
    </source>
</evidence>
<feature type="transmembrane region" description="Helical" evidence="1">
    <location>
        <begin position="103"/>
        <end position="125"/>
    </location>
</feature>
<accession>A0A067SI60</accession>
<keyword evidence="1" id="KW-0812">Transmembrane</keyword>
<organism evidence="2 3">
    <name type="scientific">Galerina marginata (strain CBS 339.88)</name>
    <dbReference type="NCBI Taxonomy" id="685588"/>
    <lineage>
        <taxon>Eukaryota</taxon>
        <taxon>Fungi</taxon>
        <taxon>Dikarya</taxon>
        <taxon>Basidiomycota</taxon>
        <taxon>Agaricomycotina</taxon>
        <taxon>Agaricomycetes</taxon>
        <taxon>Agaricomycetidae</taxon>
        <taxon>Agaricales</taxon>
        <taxon>Agaricineae</taxon>
        <taxon>Strophariaceae</taxon>
        <taxon>Galerina</taxon>
    </lineage>
</organism>
<protein>
    <submittedName>
        <fullName evidence="2">Uncharacterized protein</fullName>
    </submittedName>
</protein>
<dbReference type="AlphaFoldDB" id="A0A067SI60"/>
<keyword evidence="3" id="KW-1185">Reference proteome</keyword>
<dbReference type="EMBL" id="KL142396">
    <property type="protein sequence ID" value="KDR70635.1"/>
    <property type="molecule type" value="Genomic_DNA"/>
</dbReference>
<dbReference type="HOGENOM" id="CLU_1845246_0_0_1"/>
<evidence type="ECO:0000313" key="2">
    <source>
        <dbReference type="EMBL" id="KDR70635.1"/>
    </source>
</evidence>
<reference evidence="3" key="1">
    <citation type="journal article" date="2014" name="Proc. Natl. Acad. Sci. U.S.A.">
        <title>Extensive sampling of basidiomycete genomes demonstrates inadequacy of the white-rot/brown-rot paradigm for wood decay fungi.</title>
        <authorList>
            <person name="Riley R."/>
            <person name="Salamov A.A."/>
            <person name="Brown D.W."/>
            <person name="Nagy L.G."/>
            <person name="Floudas D."/>
            <person name="Held B.W."/>
            <person name="Levasseur A."/>
            <person name="Lombard V."/>
            <person name="Morin E."/>
            <person name="Otillar R."/>
            <person name="Lindquist E.A."/>
            <person name="Sun H."/>
            <person name="LaButti K.M."/>
            <person name="Schmutz J."/>
            <person name="Jabbour D."/>
            <person name="Luo H."/>
            <person name="Baker S.E."/>
            <person name="Pisabarro A.G."/>
            <person name="Walton J.D."/>
            <person name="Blanchette R.A."/>
            <person name="Henrissat B."/>
            <person name="Martin F."/>
            <person name="Cullen D."/>
            <person name="Hibbett D.S."/>
            <person name="Grigoriev I.V."/>
        </authorList>
    </citation>
    <scope>NUCLEOTIDE SEQUENCE [LARGE SCALE GENOMIC DNA]</scope>
    <source>
        <strain evidence="3">CBS 339.88</strain>
    </source>
</reference>
<proteinExistence type="predicted"/>
<keyword evidence="1" id="KW-0472">Membrane</keyword>
<sequence length="139" mass="15270">MLIDKSGSHQSVLFALYAGFKLVEFLSRINGVHISCGVNPMYPGGLARPECAPVLCEWVLHPFNSSAFASGVTVRFIQFDNRKQIICIIWGIQDVLQVIELKLIMWDAAAVSAIQLFCVILLTVLRLVSTSRLSGVSCS</sequence>